<dbReference type="RefSeq" id="WP_124845036.1">
    <property type="nucleotide sequence ID" value="NZ_RQZG01000011.1"/>
</dbReference>
<accession>A0A3P1T6E1</accession>
<proteinExistence type="predicted"/>
<dbReference type="AlphaFoldDB" id="A0A3P1T6E1"/>
<dbReference type="Proteomes" id="UP000280819">
    <property type="component" value="Unassembled WGS sequence"/>
</dbReference>
<dbReference type="EMBL" id="RQZG01000011">
    <property type="protein sequence ID" value="RRD04406.1"/>
    <property type="molecule type" value="Genomic_DNA"/>
</dbReference>
<gene>
    <name evidence="1" type="ORF">EII34_10095</name>
</gene>
<reference evidence="1 2" key="1">
    <citation type="submission" date="2018-11" db="EMBL/GenBank/DDBJ databases">
        <title>Genomes From Bacteria Associated with the Canine Oral Cavity: a Test Case for Automated Genome-Based Taxonomic Assignment.</title>
        <authorList>
            <person name="Coil D.A."/>
            <person name="Jospin G."/>
            <person name="Darling A.E."/>
            <person name="Wallis C."/>
            <person name="Davis I.J."/>
            <person name="Harris S."/>
            <person name="Eisen J.A."/>
            <person name="Holcombe L.J."/>
            <person name="O'Flynn C."/>
        </authorList>
    </citation>
    <scope>NUCLEOTIDE SEQUENCE [LARGE SCALE GENOMIC DNA]</scope>
    <source>
        <strain evidence="1 2">OH887_COT-365</strain>
    </source>
</reference>
<sequence length="81" mass="9085">MKLKVAKQARRHKVGKAHMMHVISNCPPRESTRITGETELSWVGIDDRGLELHIVAVVTTDDRTAEEILLVIHCFPTVLKG</sequence>
<dbReference type="OrthoDB" id="5190387at2"/>
<comment type="caution">
    <text evidence="1">The sequence shown here is derived from an EMBL/GenBank/DDBJ whole genome shotgun (WGS) entry which is preliminary data.</text>
</comment>
<evidence type="ECO:0000313" key="2">
    <source>
        <dbReference type="Proteomes" id="UP000280819"/>
    </source>
</evidence>
<protein>
    <submittedName>
        <fullName evidence="1">Uncharacterized protein</fullName>
    </submittedName>
</protein>
<organism evidence="1 2">
    <name type="scientific">Arachnia propionica</name>
    <dbReference type="NCBI Taxonomy" id="1750"/>
    <lineage>
        <taxon>Bacteria</taxon>
        <taxon>Bacillati</taxon>
        <taxon>Actinomycetota</taxon>
        <taxon>Actinomycetes</taxon>
        <taxon>Propionibacteriales</taxon>
        <taxon>Propionibacteriaceae</taxon>
        <taxon>Arachnia</taxon>
    </lineage>
</organism>
<evidence type="ECO:0000313" key="1">
    <source>
        <dbReference type="EMBL" id="RRD04406.1"/>
    </source>
</evidence>
<name>A0A3P1T6E1_9ACTN</name>